<dbReference type="EMBL" id="HBUF01017942">
    <property type="protein sequence ID" value="CAG6610325.1"/>
    <property type="molecule type" value="Transcribed_RNA"/>
</dbReference>
<organism evidence="1">
    <name type="scientific">Cacopsylla melanoneura</name>
    <dbReference type="NCBI Taxonomy" id="428564"/>
    <lineage>
        <taxon>Eukaryota</taxon>
        <taxon>Metazoa</taxon>
        <taxon>Ecdysozoa</taxon>
        <taxon>Arthropoda</taxon>
        <taxon>Hexapoda</taxon>
        <taxon>Insecta</taxon>
        <taxon>Pterygota</taxon>
        <taxon>Neoptera</taxon>
        <taxon>Paraneoptera</taxon>
        <taxon>Hemiptera</taxon>
        <taxon>Sternorrhyncha</taxon>
        <taxon>Psylloidea</taxon>
        <taxon>Psyllidae</taxon>
        <taxon>Psyllinae</taxon>
        <taxon>Cacopsylla</taxon>
    </lineage>
</organism>
<dbReference type="EMBL" id="HBUF01637352">
    <property type="protein sequence ID" value="CAG6784412.1"/>
    <property type="molecule type" value="Transcribed_RNA"/>
</dbReference>
<dbReference type="EMBL" id="HBUF01351596">
    <property type="protein sequence ID" value="CAG6714238.1"/>
    <property type="molecule type" value="Transcribed_RNA"/>
</dbReference>
<sequence>MMMLDSGVSSYGGGILGNAGGSECSELSESALPSGSPIFSLSNMLSSSELSCGDSGAISSVLQADSTVTHSLSSGSDISCFMNSSFDLWFLLITLLIFSHNSFLRKVFLLNVLSLT</sequence>
<accession>A0A8D8LQV2</accession>
<reference evidence="1" key="1">
    <citation type="submission" date="2021-05" db="EMBL/GenBank/DDBJ databases">
        <authorList>
            <person name="Alioto T."/>
            <person name="Alioto T."/>
            <person name="Gomez Garrido J."/>
        </authorList>
    </citation>
    <scope>NUCLEOTIDE SEQUENCE</scope>
</reference>
<proteinExistence type="predicted"/>
<dbReference type="EMBL" id="HBUF01351601">
    <property type="protein sequence ID" value="CAG6714257.1"/>
    <property type="molecule type" value="Transcribed_RNA"/>
</dbReference>
<evidence type="ECO:0000313" key="1">
    <source>
        <dbReference type="EMBL" id="CAG6610322.1"/>
    </source>
</evidence>
<dbReference type="EMBL" id="HBUF01211302">
    <property type="protein sequence ID" value="CAG6665651.1"/>
    <property type="molecule type" value="Transcribed_RNA"/>
</dbReference>
<dbReference type="EMBL" id="HBUF01637351">
    <property type="protein sequence ID" value="CAG6784409.1"/>
    <property type="molecule type" value="Transcribed_RNA"/>
</dbReference>
<protein>
    <submittedName>
        <fullName evidence="1">Uncharacterized protein</fullName>
    </submittedName>
</protein>
<dbReference type="EMBL" id="HBUF01017943">
    <property type="protein sequence ID" value="CAG6610328.1"/>
    <property type="molecule type" value="Transcribed_RNA"/>
</dbReference>
<dbReference type="EMBL" id="HBUF01017944">
    <property type="protein sequence ID" value="CAG6610331.1"/>
    <property type="molecule type" value="Transcribed_RNA"/>
</dbReference>
<dbReference type="AlphaFoldDB" id="A0A8D8LQV2"/>
<dbReference type="EMBL" id="HBUF01637350">
    <property type="protein sequence ID" value="CAG6784406.1"/>
    <property type="molecule type" value="Transcribed_RNA"/>
</dbReference>
<name>A0A8D8LQV2_9HEMI</name>
<dbReference type="EMBL" id="HBUF01017941">
    <property type="protein sequence ID" value="CAG6610322.1"/>
    <property type="molecule type" value="Transcribed_RNA"/>
</dbReference>
<dbReference type="EMBL" id="HBUF01211303">
    <property type="protein sequence ID" value="CAG6665654.1"/>
    <property type="molecule type" value="Transcribed_RNA"/>
</dbReference>
<dbReference type="EMBL" id="HBUF01211304">
    <property type="protein sequence ID" value="CAG6665657.1"/>
    <property type="molecule type" value="Transcribed_RNA"/>
</dbReference>